<protein>
    <submittedName>
        <fullName evidence="7">ABC transporter permease</fullName>
    </submittedName>
</protein>
<dbReference type="Pfam" id="PF02653">
    <property type="entry name" value="BPD_transp_2"/>
    <property type="match status" value="1"/>
</dbReference>
<feature type="transmembrane region" description="Helical" evidence="6">
    <location>
        <begin position="261"/>
        <end position="279"/>
    </location>
</feature>
<evidence type="ECO:0000256" key="2">
    <source>
        <dbReference type="ARBA" id="ARBA00022475"/>
    </source>
</evidence>
<feature type="transmembrane region" description="Helical" evidence="6">
    <location>
        <begin position="6"/>
        <end position="27"/>
    </location>
</feature>
<name>A0ABR7EF72_9FIRM</name>
<dbReference type="PANTHER" id="PTHR43370:SF1">
    <property type="entry name" value="GUANOSINE ABC TRANSPORTER PERMEASE PROTEIN NUPQ"/>
    <property type="match status" value="1"/>
</dbReference>
<accession>A0ABR7EF72</accession>
<dbReference type="Proteomes" id="UP000606889">
    <property type="component" value="Unassembled WGS sequence"/>
</dbReference>
<comment type="caution">
    <text evidence="7">The sequence shown here is derived from an EMBL/GenBank/DDBJ whole genome shotgun (WGS) entry which is preliminary data.</text>
</comment>
<dbReference type="RefSeq" id="WP_186857821.1">
    <property type="nucleotide sequence ID" value="NZ_JACOON010000004.1"/>
</dbReference>
<dbReference type="EMBL" id="JACOON010000004">
    <property type="protein sequence ID" value="MBC5648308.1"/>
    <property type="molecule type" value="Genomic_DNA"/>
</dbReference>
<gene>
    <name evidence="7" type="ORF">H8S18_08160</name>
</gene>
<proteinExistence type="predicted"/>
<dbReference type="InterPro" id="IPR001851">
    <property type="entry name" value="ABC_transp_permease"/>
</dbReference>
<feature type="transmembrane region" description="Helical" evidence="6">
    <location>
        <begin position="212"/>
        <end position="230"/>
    </location>
</feature>
<comment type="subcellular location">
    <subcellularLocation>
        <location evidence="1">Cell membrane</location>
        <topology evidence="1">Multi-pass membrane protein</topology>
    </subcellularLocation>
</comment>
<evidence type="ECO:0000256" key="4">
    <source>
        <dbReference type="ARBA" id="ARBA00022989"/>
    </source>
</evidence>
<evidence type="ECO:0000256" key="5">
    <source>
        <dbReference type="ARBA" id="ARBA00023136"/>
    </source>
</evidence>
<keyword evidence="4 6" id="KW-1133">Transmembrane helix</keyword>
<evidence type="ECO:0000256" key="1">
    <source>
        <dbReference type="ARBA" id="ARBA00004651"/>
    </source>
</evidence>
<feature type="transmembrane region" description="Helical" evidence="6">
    <location>
        <begin position="131"/>
        <end position="153"/>
    </location>
</feature>
<dbReference type="CDD" id="cd06580">
    <property type="entry name" value="TM_PBP1_transp_TpRbsC_like"/>
    <property type="match status" value="1"/>
</dbReference>
<keyword evidence="3 6" id="KW-0812">Transmembrane</keyword>
<dbReference type="PANTHER" id="PTHR43370">
    <property type="entry name" value="SUGAR ABC TRANSPORTER INTEGRAL MEMBRANE PROTEIN-RELATED"/>
    <property type="match status" value="1"/>
</dbReference>
<keyword evidence="2" id="KW-1003">Cell membrane</keyword>
<feature type="transmembrane region" description="Helical" evidence="6">
    <location>
        <begin position="89"/>
        <end position="111"/>
    </location>
</feature>
<feature type="transmembrane region" description="Helical" evidence="6">
    <location>
        <begin position="61"/>
        <end position="82"/>
    </location>
</feature>
<feature type="transmembrane region" description="Helical" evidence="6">
    <location>
        <begin position="237"/>
        <end position="255"/>
    </location>
</feature>
<evidence type="ECO:0000256" key="3">
    <source>
        <dbReference type="ARBA" id="ARBA00022692"/>
    </source>
</evidence>
<keyword evidence="5 6" id="KW-0472">Membrane</keyword>
<feature type="transmembrane region" description="Helical" evidence="6">
    <location>
        <begin position="36"/>
        <end position="55"/>
    </location>
</feature>
<organism evidence="7 8">
    <name type="scientific">Christensenella tenuis</name>
    <dbReference type="NCBI Taxonomy" id="2763033"/>
    <lineage>
        <taxon>Bacteria</taxon>
        <taxon>Bacillati</taxon>
        <taxon>Bacillota</taxon>
        <taxon>Clostridia</taxon>
        <taxon>Christensenellales</taxon>
        <taxon>Christensenellaceae</taxon>
        <taxon>Christensenella</taxon>
    </lineage>
</organism>
<evidence type="ECO:0000313" key="7">
    <source>
        <dbReference type="EMBL" id="MBC5648308.1"/>
    </source>
</evidence>
<evidence type="ECO:0000256" key="6">
    <source>
        <dbReference type="SAM" id="Phobius"/>
    </source>
</evidence>
<keyword evidence="8" id="KW-1185">Reference proteome</keyword>
<evidence type="ECO:0000313" key="8">
    <source>
        <dbReference type="Proteomes" id="UP000606889"/>
    </source>
</evidence>
<reference evidence="7 8" key="1">
    <citation type="submission" date="2020-08" db="EMBL/GenBank/DDBJ databases">
        <title>Genome public.</title>
        <authorList>
            <person name="Liu C."/>
            <person name="Sun Q."/>
        </authorList>
    </citation>
    <scope>NUCLEOTIDE SEQUENCE [LARGE SCALE GENOMIC DNA]</scope>
    <source>
        <strain evidence="7 8">NSJ-35</strain>
    </source>
</reference>
<feature type="transmembrane region" description="Helical" evidence="6">
    <location>
        <begin position="184"/>
        <end position="206"/>
    </location>
</feature>
<sequence length="298" mass="30681">MDNIGIIISITLMYATPLILAALGGIISELSGITNIGIEGMMVIGAFAGAAVGYFSGNPWIGLLCAAGAGGLLALMHAIACVKFNANQIISGVALNLIGLGLSLFLSRIFFDGATQTLPVPSKLPKISLGGGISLDSTVIIALCLVVFVWFYLYRMRGGLRLRAIGEHPAAADTLGINVYLFRYLAVIVSGLLAGMGGAAMSLAVVSSFTPIVISGHGYIALAAVIFGRWNPVGSSLACILFGFAQALVVILGGGEIAIPSQILAMLPYILTIAVLMLLKGKTAAPRASGVPYIKGSR</sequence>